<evidence type="ECO:0000256" key="2">
    <source>
        <dbReference type="ARBA" id="ARBA00022679"/>
    </source>
</evidence>
<keyword evidence="2" id="KW-0808">Transferase</keyword>
<feature type="domain" description="Carbohydrate kinase PfkB" evidence="4">
    <location>
        <begin position="4"/>
        <end position="170"/>
    </location>
</feature>
<sequence length="337" mass="37514">MALKVVTMGEIMLRLSPPFYNRILETNSFDVSYGGAEANVAVLLSSLGIETEFVTKLPNNYLGEAALRYLKQNSVKTSFVKEGGKRLGIYYLEKGHGFRNSKVVYDREDSAMAIAKECDFDFENIFKGVDLFHISTITAMISDSTLGLTLEAIRVAKAMGVKISIDLNYRGLLSNYDKFYNIAKLMLKDADICFGWLEKTLPKDFKVATFDEEIDYEYFKTHFDYMRRILGVKNIVTTLRRSVFAEENSLIGLCYDGSEIRVSKEYNFKIIDRVGGGDAFAGGVIFSLLNGYSLEASMKYGVAASVIKHSIEGDAYSGADFSDIQRLATGSGSAISR</sequence>
<dbReference type="PANTHER" id="PTHR43320:SF2">
    <property type="entry name" value="2-DEHYDRO-3-DEOXYGLUCONOKINASE_2-DEHYDRO-3-DEOXYGALACTONOKINASE"/>
    <property type="match status" value="1"/>
</dbReference>
<dbReference type="InterPro" id="IPR011611">
    <property type="entry name" value="PfkB_dom"/>
</dbReference>
<dbReference type="GO" id="GO:0016301">
    <property type="term" value="F:kinase activity"/>
    <property type="evidence" value="ECO:0007669"/>
    <property type="project" value="UniProtKB-KW"/>
</dbReference>
<dbReference type="Proteomes" id="UP000184310">
    <property type="component" value="Unassembled WGS sequence"/>
</dbReference>
<dbReference type="PANTHER" id="PTHR43320">
    <property type="entry name" value="SUGAR KINASE"/>
    <property type="match status" value="1"/>
</dbReference>
<keyword evidence="6" id="KW-1185">Reference proteome</keyword>
<evidence type="ECO:0000313" key="6">
    <source>
        <dbReference type="Proteomes" id="UP000184310"/>
    </source>
</evidence>
<dbReference type="SUPFAM" id="SSF53613">
    <property type="entry name" value="Ribokinase-like"/>
    <property type="match status" value="1"/>
</dbReference>
<dbReference type="InterPro" id="IPR052700">
    <property type="entry name" value="Carb_kinase_PfkB-like"/>
</dbReference>
<name>A0A1M6UIJ7_9CLOT</name>
<proteinExistence type="inferred from homology"/>
<organism evidence="5 6">
    <name type="scientific">Clostridium cavendishii DSM 21758</name>
    <dbReference type="NCBI Taxonomy" id="1121302"/>
    <lineage>
        <taxon>Bacteria</taxon>
        <taxon>Bacillati</taxon>
        <taxon>Bacillota</taxon>
        <taxon>Clostridia</taxon>
        <taxon>Eubacteriales</taxon>
        <taxon>Clostridiaceae</taxon>
        <taxon>Clostridium</taxon>
    </lineage>
</organism>
<evidence type="ECO:0000259" key="4">
    <source>
        <dbReference type="Pfam" id="PF00294"/>
    </source>
</evidence>
<dbReference type="Gene3D" id="3.40.1190.20">
    <property type="match status" value="1"/>
</dbReference>
<evidence type="ECO:0000256" key="3">
    <source>
        <dbReference type="ARBA" id="ARBA00022777"/>
    </source>
</evidence>
<dbReference type="InterPro" id="IPR029056">
    <property type="entry name" value="Ribokinase-like"/>
</dbReference>
<evidence type="ECO:0000313" key="5">
    <source>
        <dbReference type="EMBL" id="SHK69065.1"/>
    </source>
</evidence>
<dbReference type="STRING" id="1121302.SAMN02745163_04285"/>
<dbReference type="Pfam" id="PF00294">
    <property type="entry name" value="PfkB"/>
    <property type="match status" value="2"/>
</dbReference>
<dbReference type="CDD" id="cd01166">
    <property type="entry name" value="KdgK"/>
    <property type="match status" value="1"/>
</dbReference>
<evidence type="ECO:0000256" key="1">
    <source>
        <dbReference type="ARBA" id="ARBA00010688"/>
    </source>
</evidence>
<keyword evidence="3 5" id="KW-0418">Kinase</keyword>
<accession>A0A1M6UIJ7</accession>
<protein>
    <submittedName>
        <fullName evidence="5">2-dehydro-3-deoxygluconokinase</fullName>
    </submittedName>
</protein>
<dbReference type="AlphaFoldDB" id="A0A1M6UIJ7"/>
<dbReference type="EMBL" id="FQZB01000023">
    <property type="protein sequence ID" value="SHK69065.1"/>
    <property type="molecule type" value="Genomic_DNA"/>
</dbReference>
<reference evidence="5 6" key="1">
    <citation type="submission" date="2016-11" db="EMBL/GenBank/DDBJ databases">
        <authorList>
            <person name="Jaros S."/>
            <person name="Januszkiewicz K."/>
            <person name="Wedrychowicz H."/>
        </authorList>
    </citation>
    <scope>NUCLEOTIDE SEQUENCE [LARGE SCALE GENOMIC DNA]</scope>
    <source>
        <strain evidence="5 6">DSM 21758</strain>
    </source>
</reference>
<feature type="domain" description="Carbohydrate kinase PfkB" evidence="4">
    <location>
        <begin position="257"/>
        <end position="308"/>
    </location>
</feature>
<comment type="similarity">
    <text evidence="1">Belongs to the carbohydrate kinase PfkB family.</text>
</comment>
<gene>
    <name evidence="5" type="ORF">SAMN02745163_04285</name>
</gene>